<dbReference type="GO" id="GO:0032259">
    <property type="term" value="P:methylation"/>
    <property type="evidence" value="ECO:0007669"/>
    <property type="project" value="UniProtKB-KW"/>
</dbReference>
<evidence type="ECO:0000259" key="1">
    <source>
        <dbReference type="Pfam" id="PF13649"/>
    </source>
</evidence>
<dbReference type="Proteomes" id="UP000832041">
    <property type="component" value="Chromosome"/>
</dbReference>
<dbReference type="Pfam" id="PF13649">
    <property type="entry name" value="Methyltransf_25"/>
    <property type="match status" value="1"/>
</dbReference>
<accession>A0ABY4L3B0</accession>
<dbReference type="EMBL" id="CP051627">
    <property type="protein sequence ID" value="UPT20765.1"/>
    <property type="molecule type" value="Genomic_DNA"/>
</dbReference>
<keyword evidence="3" id="KW-0489">Methyltransferase</keyword>
<dbReference type="PIRSF" id="PIRSF018249">
    <property type="entry name" value="MyrA_prd"/>
    <property type="match status" value="1"/>
</dbReference>
<protein>
    <submittedName>
        <fullName evidence="3">23S rRNA methyltransferase</fullName>
    </submittedName>
</protein>
<dbReference type="PROSITE" id="PS51257">
    <property type="entry name" value="PROKAR_LIPOPROTEIN"/>
    <property type="match status" value="1"/>
</dbReference>
<dbReference type="GO" id="GO:0008168">
    <property type="term" value="F:methyltransferase activity"/>
    <property type="evidence" value="ECO:0007669"/>
    <property type="project" value="UniProtKB-KW"/>
</dbReference>
<keyword evidence="3" id="KW-0808">Transferase</keyword>
<evidence type="ECO:0000259" key="2">
    <source>
        <dbReference type="Pfam" id="PF21302"/>
    </source>
</evidence>
<gene>
    <name evidence="3" type="ORF">FOF52_07160</name>
</gene>
<feature type="domain" description="Methyltransferase" evidence="1">
    <location>
        <begin position="98"/>
        <end position="165"/>
    </location>
</feature>
<sequence length="284" mass="29767">MDDRERLRIPGPVVEALACPHCGGGLAASGGALACARGHSFDAARQGYVNLVVGRPPGAGDDGEMVRARGEFFAAGHYAPLAAALAEHAVRWWSGGLVVDVGAGTGHHLAAVLDAVPQAHGLAVDVSRYALRRAARAHPRAGAVGCDVWRGLPLAAGSAGLLLNVFAPRNGPEFARVLRGDGALLVVTPAAHHLAELRSALGLIAVDPRKEERLAAQLRSHFTAGEEERVTVPLRLTRAETATLVGMTPSARHVAPEVLRDRLAGLDEPVEATAAFRVSVYRHR</sequence>
<dbReference type="InterPro" id="IPR029063">
    <property type="entry name" value="SAM-dependent_MTases_sf"/>
</dbReference>
<evidence type="ECO:0000313" key="4">
    <source>
        <dbReference type="Proteomes" id="UP000832041"/>
    </source>
</evidence>
<dbReference type="InterPro" id="IPR048647">
    <property type="entry name" value="RlmA_N"/>
</dbReference>
<dbReference type="Pfam" id="PF21302">
    <property type="entry name" value="Zn_ribbon_RlmA"/>
    <property type="match status" value="1"/>
</dbReference>
<feature type="domain" description="23S rRNA (guanine(745)-N(1))-methyltransferase N-terminal" evidence="2">
    <location>
        <begin position="18"/>
        <end position="51"/>
    </location>
</feature>
<proteinExistence type="predicted"/>
<reference evidence="3 4" key="1">
    <citation type="submission" date="2020-04" db="EMBL/GenBank/DDBJ databases">
        <title>Thermobifida alba genome sequencing and assembly.</title>
        <authorList>
            <person name="Luzics S."/>
            <person name="Horvath B."/>
            <person name="Nagy I."/>
            <person name="Toth A."/>
            <person name="Nagy I."/>
            <person name="Kukolya J."/>
        </authorList>
    </citation>
    <scope>NUCLEOTIDE SEQUENCE [LARGE SCALE GENOMIC DNA]</scope>
    <source>
        <strain evidence="3 4">DSM 43795</strain>
    </source>
</reference>
<keyword evidence="4" id="KW-1185">Reference proteome</keyword>
<evidence type="ECO:0000313" key="3">
    <source>
        <dbReference type="EMBL" id="UPT20765.1"/>
    </source>
</evidence>
<dbReference type="Gene3D" id="3.40.50.150">
    <property type="entry name" value="Vaccinia Virus protein VP39"/>
    <property type="match status" value="1"/>
</dbReference>
<name>A0ABY4L3B0_THEAE</name>
<organism evidence="3 4">
    <name type="scientific">Thermobifida alba</name>
    <name type="common">Thermomonospora alba</name>
    <dbReference type="NCBI Taxonomy" id="53522"/>
    <lineage>
        <taxon>Bacteria</taxon>
        <taxon>Bacillati</taxon>
        <taxon>Actinomycetota</taxon>
        <taxon>Actinomycetes</taxon>
        <taxon>Streptosporangiales</taxon>
        <taxon>Nocardiopsidaceae</taxon>
        <taxon>Thermobifida</taxon>
    </lineage>
</organism>
<dbReference type="InterPro" id="IPR041698">
    <property type="entry name" value="Methyltransf_25"/>
</dbReference>
<dbReference type="RefSeq" id="WP_248593051.1">
    <property type="nucleotide sequence ID" value="NZ_BAABEB010000012.1"/>
</dbReference>
<dbReference type="InterPro" id="IPR016718">
    <property type="entry name" value="rRNA_m1G-MeTrfase_A_prd"/>
</dbReference>
<dbReference type="SUPFAM" id="SSF53335">
    <property type="entry name" value="S-adenosyl-L-methionine-dependent methyltransferases"/>
    <property type="match status" value="1"/>
</dbReference>